<comment type="function">
    <text evidence="2">Poorly processive, error-prone DNA polymerase involved in untargeted mutagenesis. Copies undamaged DNA at stalled replication forks, which arise in vivo from mismatched or misaligned primer ends. These misaligned primers can be extended by PolIV. Exhibits no 3'-5' exonuclease (proofreading) activity. May be involved in translesional synthesis, in conjunction with the beta clamp from PolIII.</text>
</comment>
<evidence type="ECO:0000256" key="1">
    <source>
        <dbReference type="ARBA" id="ARBA00010945"/>
    </source>
</evidence>
<dbReference type="CDD" id="cd03586">
    <property type="entry name" value="PolY_Pol_IV_kappa"/>
    <property type="match status" value="1"/>
</dbReference>
<keyword evidence="2" id="KW-0808">Transferase</keyword>
<feature type="binding site" evidence="2">
    <location>
        <position position="14"/>
    </location>
    <ligand>
        <name>Mg(2+)</name>
        <dbReference type="ChEBI" id="CHEBI:18420"/>
    </ligand>
</feature>
<dbReference type="Gene3D" id="3.40.1170.60">
    <property type="match status" value="1"/>
</dbReference>
<dbReference type="InterPro" id="IPR017961">
    <property type="entry name" value="DNA_pol_Y-fam_little_finger"/>
</dbReference>
<dbReference type="Gene3D" id="3.30.70.270">
    <property type="match status" value="1"/>
</dbReference>
<dbReference type="Pfam" id="PF00817">
    <property type="entry name" value="IMS"/>
    <property type="match status" value="1"/>
</dbReference>
<comment type="subcellular location">
    <subcellularLocation>
        <location evidence="2">Cytoplasm</location>
    </subcellularLocation>
</comment>
<comment type="caution">
    <text evidence="4">The sequence shown here is derived from an EMBL/GenBank/DDBJ whole genome shotgun (WGS) entry which is preliminary data.</text>
</comment>
<dbReference type="EMBL" id="BOVJ01000104">
    <property type="protein sequence ID" value="GIQ64715.1"/>
    <property type="molecule type" value="Genomic_DNA"/>
</dbReference>
<dbReference type="HAMAP" id="MF_01113">
    <property type="entry name" value="DNApol_IV"/>
    <property type="match status" value="1"/>
</dbReference>
<evidence type="ECO:0000259" key="3">
    <source>
        <dbReference type="PROSITE" id="PS50173"/>
    </source>
</evidence>
<dbReference type="PANTHER" id="PTHR11076:SF35">
    <property type="entry name" value="DNA REPAIR PROTEIN HOMOLOG YOBH"/>
    <property type="match status" value="1"/>
</dbReference>
<keyword evidence="2" id="KW-0227">DNA damage</keyword>
<name>A0ABQ4N957_9BACL</name>
<dbReference type="SUPFAM" id="SSF100879">
    <property type="entry name" value="Lesion bypass DNA polymerase (Y-family), little finger domain"/>
    <property type="match status" value="1"/>
</dbReference>
<keyword evidence="2" id="KW-0235">DNA replication</keyword>
<dbReference type="InterPro" id="IPR036775">
    <property type="entry name" value="DNA_pol_Y-fam_lit_finger_sf"/>
</dbReference>
<evidence type="ECO:0000256" key="2">
    <source>
        <dbReference type="HAMAP-Rule" id="MF_01113"/>
    </source>
</evidence>
<keyword evidence="2" id="KW-0460">Magnesium</keyword>
<dbReference type="InterPro" id="IPR043128">
    <property type="entry name" value="Rev_trsase/Diguanyl_cyclase"/>
</dbReference>
<keyword evidence="2" id="KW-0548">Nucleotidyltransferase</keyword>
<comment type="subunit">
    <text evidence="2">Monomer.</text>
</comment>
<proteinExistence type="inferred from homology"/>
<reference evidence="4 5" key="1">
    <citation type="submission" date="2021-04" db="EMBL/GenBank/DDBJ databases">
        <title>Draft genome sequence of Paenibacillus cisolokensis, LC2-13A.</title>
        <authorList>
            <person name="Uke A."/>
            <person name="Chhe C."/>
            <person name="Baramee S."/>
            <person name="Kosugi A."/>
        </authorList>
    </citation>
    <scope>NUCLEOTIDE SEQUENCE [LARGE SCALE GENOMIC DNA]</scope>
    <source>
        <strain evidence="4 5">LC2-13A</strain>
    </source>
</reference>
<feature type="domain" description="UmuC" evidence="3">
    <location>
        <begin position="10"/>
        <end position="195"/>
    </location>
</feature>
<feature type="binding site" evidence="2">
    <location>
        <position position="110"/>
    </location>
    <ligand>
        <name>Mg(2+)</name>
        <dbReference type="ChEBI" id="CHEBI:18420"/>
    </ligand>
</feature>
<evidence type="ECO:0000313" key="4">
    <source>
        <dbReference type="EMBL" id="GIQ64715.1"/>
    </source>
</evidence>
<feature type="active site" evidence="2">
    <location>
        <position position="111"/>
    </location>
</feature>
<dbReference type="EC" id="2.7.7.7" evidence="2"/>
<dbReference type="SUPFAM" id="SSF56672">
    <property type="entry name" value="DNA/RNA polymerases"/>
    <property type="match status" value="1"/>
</dbReference>
<keyword evidence="2" id="KW-0963">Cytoplasm</keyword>
<gene>
    <name evidence="4" type="primary">dinB2</name>
    <name evidence="2" type="synonym">dinB</name>
    <name evidence="4" type="ORF">PACILC2_32830</name>
</gene>
<keyword evidence="5" id="KW-1185">Reference proteome</keyword>
<evidence type="ECO:0000313" key="5">
    <source>
        <dbReference type="Proteomes" id="UP000680304"/>
    </source>
</evidence>
<protein>
    <recommendedName>
        <fullName evidence="2">DNA polymerase IV</fullName>
        <shortName evidence="2">Pol IV</shortName>
        <ecNumber evidence="2">2.7.7.7</ecNumber>
    </recommendedName>
</protein>
<dbReference type="PROSITE" id="PS50173">
    <property type="entry name" value="UMUC"/>
    <property type="match status" value="1"/>
</dbReference>
<dbReference type="Gene3D" id="3.30.1490.100">
    <property type="entry name" value="DNA polymerase, Y-family, little finger domain"/>
    <property type="match status" value="1"/>
</dbReference>
<keyword evidence="2" id="KW-0239">DNA-directed DNA polymerase</keyword>
<dbReference type="PANTHER" id="PTHR11076">
    <property type="entry name" value="DNA REPAIR POLYMERASE UMUC / TRANSFERASE FAMILY MEMBER"/>
    <property type="match status" value="1"/>
</dbReference>
<sequence>MKSDNKGRIVMLADCQSFYASVEKAAHPEYADQPVVVAGDPARRSGIILAACPLAKQHGITTAERLGEALAKCPDLVVIRPRMEEYIKVSLQITEIYQSYTDLVEPYSIDEQHLDVTGSLRLFGDPHEIAKSIQDKVMKETGVRVRIGISENKVLSKMACDNFAKRNPSGIFHLPVEDLQEVLWPLPIHQMFMVGSRMCRHLTSMGIYTIGQLAQTPLAKLRSKWGVNGEVLWLIANGKDNSPVTPGSHDLQKAIGHQMTLPFDYREFDDIMVPLLELSELVCQRTRMKGYMGSVVSVGCQGADFDHPSGFYRQMKLPDPTNLTDEVFHAAKKLFKRHWDGLPIRKIGVTLSQLVSDQEYQLTLFNDREAKLALERTTDRIKEKYGSTAIMRASSLKASGQARDRAQKLEDIINE</sequence>
<dbReference type="Proteomes" id="UP000680304">
    <property type="component" value="Unassembled WGS sequence"/>
</dbReference>
<dbReference type="Pfam" id="PF11799">
    <property type="entry name" value="IMS_C"/>
    <property type="match status" value="1"/>
</dbReference>
<dbReference type="Gene3D" id="1.10.150.20">
    <property type="entry name" value="5' to 3' exonuclease, C-terminal subdomain"/>
    <property type="match status" value="1"/>
</dbReference>
<dbReference type="InterPro" id="IPR050116">
    <property type="entry name" value="DNA_polymerase-Y"/>
</dbReference>
<comment type="similarity">
    <text evidence="1 2">Belongs to the DNA polymerase type-Y family.</text>
</comment>
<feature type="site" description="Substrate discrimination" evidence="2">
    <location>
        <position position="19"/>
    </location>
</feature>
<comment type="cofactor">
    <cofactor evidence="2">
        <name>Mg(2+)</name>
        <dbReference type="ChEBI" id="CHEBI:18420"/>
    </cofactor>
    <text evidence="2">Binds 2 magnesium ions per subunit.</text>
</comment>
<keyword evidence="2" id="KW-0234">DNA repair</keyword>
<keyword evidence="2" id="KW-0238">DNA-binding</keyword>
<organism evidence="4 5">
    <name type="scientific">Paenibacillus cisolokensis</name>
    <dbReference type="NCBI Taxonomy" id="1658519"/>
    <lineage>
        <taxon>Bacteria</taxon>
        <taxon>Bacillati</taxon>
        <taxon>Bacillota</taxon>
        <taxon>Bacilli</taxon>
        <taxon>Bacillales</taxon>
        <taxon>Paenibacillaceae</taxon>
        <taxon>Paenibacillus</taxon>
    </lineage>
</organism>
<keyword evidence="2" id="KW-0515">Mutator protein</keyword>
<dbReference type="InterPro" id="IPR043502">
    <property type="entry name" value="DNA/RNA_pol_sf"/>
</dbReference>
<dbReference type="InterPro" id="IPR001126">
    <property type="entry name" value="UmuC"/>
</dbReference>
<dbReference type="InterPro" id="IPR022880">
    <property type="entry name" value="DNApol_IV"/>
</dbReference>
<keyword evidence="2" id="KW-0479">Metal-binding</keyword>
<comment type="catalytic activity">
    <reaction evidence="2">
        <text>DNA(n) + a 2'-deoxyribonucleoside 5'-triphosphate = DNA(n+1) + diphosphate</text>
        <dbReference type="Rhea" id="RHEA:22508"/>
        <dbReference type="Rhea" id="RHEA-COMP:17339"/>
        <dbReference type="Rhea" id="RHEA-COMP:17340"/>
        <dbReference type="ChEBI" id="CHEBI:33019"/>
        <dbReference type="ChEBI" id="CHEBI:61560"/>
        <dbReference type="ChEBI" id="CHEBI:173112"/>
        <dbReference type="EC" id="2.7.7.7"/>
    </reaction>
</comment>
<dbReference type="NCBIfam" id="NF002848">
    <property type="entry name" value="PRK03103.1"/>
    <property type="match status" value="1"/>
</dbReference>
<accession>A0ABQ4N957</accession>